<evidence type="ECO:0000256" key="2">
    <source>
        <dbReference type="ARBA" id="ARBA00008675"/>
    </source>
</evidence>
<keyword evidence="3 10" id="KW-0677">Repeat</keyword>
<dbReference type="Pfam" id="PF02861">
    <property type="entry name" value="Clp_N"/>
    <property type="match status" value="1"/>
</dbReference>
<dbReference type="NCBIfam" id="TIGR03346">
    <property type="entry name" value="chaperone_ClpB"/>
    <property type="match status" value="1"/>
</dbReference>
<feature type="domain" description="Clp R" evidence="13">
    <location>
        <begin position="1"/>
        <end position="146"/>
    </location>
</feature>
<keyword evidence="12" id="KW-0963">Cytoplasm</keyword>
<accession>A0AAU7V7L8</accession>
<dbReference type="InterPro" id="IPR027417">
    <property type="entry name" value="P-loop_NTPase"/>
</dbReference>
<dbReference type="AlphaFoldDB" id="A0AAU7V7L8"/>
<dbReference type="PANTHER" id="PTHR11638:SF18">
    <property type="entry name" value="HEAT SHOCK PROTEIN 104"/>
    <property type="match status" value="1"/>
</dbReference>
<dbReference type="InterPro" id="IPR036628">
    <property type="entry name" value="Clp_N_dom_sf"/>
</dbReference>
<comment type="subunit">
    <text evidence="9">Homohexamer. The oligomerization is ATP-dependent.</text>
</comment>
<evidence type="ECO:0000256" key="6">
    <source>
        <dbReference type="ARBA" id="ARBA00023016"/>
    </source>
</evidence>
<dbReference type="FunFam" id="3.40.50.300:FF:000025">
    <property type="entry name" value="ATP-dependent Clp protease subunit"/>
    <property type="match status" value="1"/>
</dbReference>
<evidence type="ECO:0000256" key="9">
    <source>
        <dbReference type="ARBA" id="ARBA00026057"/>
    </source>
</evidence>
<dbReference type="GO" id="GO:0005737">
    <property type="term" value="C:cytoplasm"/>
    <property type="evidence" value="ECO:0007669"/>
    <property type="project" value="UniProtKB-SubCell"/>
</dbReference>
<dbReference type="Pfam" id="PF07724">
    <property type="entry name" value="AAA_2"/>
    <property type="match status" value="1"/>
</dbReference>
<dbReference type="FunFam" id="3.40.50.300:FF:000010">
    <property type="entry name" value="Chaperone clpB 1, putative"/>
    <property type="match status" value="1"/>
</dbReference>
<dbReference type="Pfam" id="PF10431">
    <property type="entry name" value="ClpB_D2-small"/>
    <property type="match status" value="1"/>
</dbReference>
<dbReference type="SUPFAM" id="SSF52540">
    <property type="entry name" value="P-loop containing nucleoside triphosphate hydrolases"/>
    <property type="match status" value="2"/>
</dbReference>
<evidence type="ECO:0000313" key="14">
    <source>
        <dbReference type="EMBL" id="XBW08253.1"/>
    </source>
</evidence>
<dbReference type="PANTHER" id="PTHR11638">
    <property type="entry name" value="ATP-DEPENDENT CLP PROTEASE"/>
    <property type="match status" value="1"/>
</dbReference>
<dbReference type="PROSITE" id="PS00870">
    <property type="entry name" value="CLPAB_1"/>
    <property type="match status" value="1"/>
</dbReference>
<keyword evidence="8 11" id="KW-0143">Chaperone</keyword>
<dbReference type="PROSITE" id="PS00871">
    <property type="entry name" value="CLPAB_2"/>
    <property type="match status" value="1"/>
</dbReference>
<keyword evidence="7 12" id="KW-0175">Coiled coil</keyword>
<keyword evidence="4 11" id="KW-0547">Nucleotide-binding</keyword>
<dbReference type="InterPro" id="IPR001270">
    <property type="entry name" value="ClpA/B"/>
</dbReference>
<dbReference type="InterPro" id="IPR050130">
    <property type="entry name" value="ClpA_ClpB"/>
</dbReference>
<dbReference type="GO" id="GO:0034605">
    <property type="term" value="P:cellular response to heat"/>
    <property type="evidence" value="ECO:0007669"/>
    <property type="project" value="TreeGrafter"/>
</dbReference>
<dbReference type="CDD" id="cd19499">
    <property type="entry name" value="RecA-like_ClpB_Hsp104-like"/>
    <property type="match status" value="1"/>
</dbReference>
<dbReference type="InterPro" id="IPR028299">
    <property type="entry name" value="ClpA/B_CS2"/>
</dbReference>
<dbReference type="FunFam" id="3.40.50.300:FF:000120">
    <property type="entry name" value="ATP-dependent chaperone ClpB"/>
    <property type="match status" value="1"/>
</dbReference>
<comment type="similarity">
    <text evidence="2 11">Belongs to the ClpA/ClpB family.</text>
</comment>
<dbReference type="EMBL" id="CP138335">
    <property type="protein sequence ID" value="XBW08253.1"/>
    <property type="molecule type" value="Genomic_DNA"/>
</dbReference>
<dbReference type="InterPro" id="IPR019489">
    <property type="entry name" value="Clp_ATPase_C"/>
</dbReference>
<comment type="subcellular location">
    <subcellularLocation>
        <location evidence="1 12">Cytoplasm</location>
    </subcellularLocation>
</comment>
<evidence type="ECO:0000256" key="3">
    <source>
        <dbReference type="ARBA" id="ARBA00022737"/>
    </source>
</evidence>
<evidence type="ECO:0000259" key="13">
    <source>
        <dbReference type="PROSITE" id="PS51903"/>
    </source>
</evidence>
<evidence type="ECO:0000256" key="10">
    <source>
        <dbReference type="PROSITE-ProRule" id="PRU01251"/>
    </source>
</evidence>
<evidence type="ECO:0000256" key="8">
    <source>
        <dbReference type="ARBA" id="ARBA00023186"/>
    </source>
</evidence>
<dbReference type="SUPFAM" id="SSF81923">
    <property type="entry name" value="Double Clp-N motif"/>
    <property type="match status" value="1"/>
</dbReference>
<dbReference type="KEGG" id="sapp:SAC06_01455"/>
<dbReference type="InterPro" id="IPR003959">
    <property type="entry name" value="ATPase_AAA_core"/>
</dbReference>
<dbReference type="FunFam" id="1.10.8.60:FF:000017">
    <property type="entry name" value="ATP-dependent chaperone ClpB"/>
    <property type="match status" value="1"/>
</dbReference>
<dbReference type="GO" id="GO:0005524">
    <property type="term" value="F:ATP binding"/>
    <property type="evidence" value="ECO:0007669"/>
    <property type="project" value="UniProtKB-UniRule"/>
</dbReference>
<dbReference type="Gene3D" id="1.10.8.60">
    <property type="match status" value="1"/>
</dbReference>
<dbReference type="InterPro" id="IPR004176">
    <property type="entry name" value="Clp_R_N"/>
</dbReference>
<dbReference type="SMART" id="SM00382">
    <property type="entry name" value="AAA"/>
    <property type="match status" value="2"/>
</dbReference>
<organism evidence="14">
    <name type="scientific">Scrofimicrobium appendicitidis</name>
    <dbReference type="NCBI Taxonomy" id="3079930"/>
    <lineage>
        <taxon>Bacteria</taxon>
        <taxon>Bacillati</taxon>
        <taxon>Actinomycetota</taxon>
        <taxon>Actinomycetes</taxon>
        <taxon>Actinomycetales</taxon>
        <taxon>Actinomycetaceae</taxon>
        <taxon>Scrofimicrobium</taxon>
    </lineage>
</organism>
<evidence type="ECO:0000256" key="7">
    <source>
        <dbReference type="ARBA" id="ARBA00023054"/>
    </source>
</evidence>
<dbReference type="PROSITE" id="PS51903">
    <property type="entry name" value="CLP_R"/>
    <property type="match status" value="1"/>
</dbReference>
<gene>
    <name evidence="12 14" type="primary">clpB</name>
    <name evidence="14" type="ORF">SAC06_01455</name>
</gene>
<dbReference type="SMART" id="SM01086">
    <property type="entry name" value="ClpB_D2-small"/>
    <property type="match status" value="1"/>
</dbReference>
<dbReference type="GO" id="GO:0016887">
    <property type="term" value="F:ATP hydrolysis activity"/>
    <property type="evidence" value="ECO:0007669"/>
    <property type="project" value="InterPro"/>
</dbReference>
<reference evidence="14" key="1">
    <citation type="submission" date="2023-11" db="EMBL/GenBank/DDBJ databases">
        <title>Scrofimicrobium hongkongense sp. nov., isolated from a patient with peritonitis.</title>
        <authorList>
            <person name="Lao H.Y."/>
            <person name="Wong A.Y.P."/>
            <person name="Ng T.L."/>
            <person name="Wong R.Y.L."/>
            <person name="Yau M.C.Y."/>
            <person name="Lam J.Y.W."/>
            <person name="Siu G.K.H."/>
        </authorList>
    </citation>
    <scope>NUCLEOTIDE SEQUENCE</scope>
    <source>
        <strain evidence="14">R131</strain>
    </source>
</reference>
<dbReference type="InterPro" id="IPR041546">
    <property type="entry name" value="ClpA/ClpB_AAA_lid"/>
</dbReference>
<name>A0AAU7V7L8_9ACTO</name>
<comment type="subunit">
    <text evidence="12">Homohexamer; The oligomerization is ATP-dependent.</text>
</comment>
<evidence type="ECO:0000256" key="4">
    <source>
        <dbReference type="ARBA" id="ARBA00022741"/>
    </source>
</evidence>
<dbReference type="CDD" id="cd00009">
    <property type="entry name" value="AAA"/>
    <property type="match status" value="1"/>
</dbReference>
<dbReference type="InterPro" id="IPR018368">
    <property type="entry name" value="ClpA/B_CS1"/>
</dbReference>
<evidence type="ECO:0000256" key="1">
    <source>
        <dbReference type="ARBA" id="ARBA00004496"/>
    </source>
</evidence>
<evidence type="ECO:0000256" key="12">
    <source>
        <dbReference type="RuleBase" id="RU362034"/>
    </source>
</evidence>
<dbReference type="Pfam" id="PF17871">
    <property type="entry name" value="AAA_lid_9"/>
    <property type="match status" value="1"/>
</dbReference>
<evidence type="ECO:0000256" key="11">
    <source>
        <dbReference type="RuleBase" id="RU004432"/>
    </source>
</evidence>
<feature type="coiled-coil region" evidence="12">
    <location>
        <begin position="444"/>
        <end position="495"/>
    </location>
</feature>
<comment type="function">
    <text evidence="12">Part of a stress-induced multi-chaperone system, it is involved in the recovery of the cell from heat-induced damage, in cooperation with DnaK, DnaJ and GrpE.</text>
</comment>
<protein>
    <recommendedName>
        <fullName evidence="12">Chaperone protein ClpB</fullName>
    </recommendedName>
</protein>
<dbReference type="PRINTS" id="PR00300">
    <property type="entry name" value="CLPPROTEASEA"/>
</dbReference>
<dbReference type="GO" id="GO:0042026">
    <property type="term" value="P:protein refolding"/>
    <property type="evidence" value="ECO:0007669"/>
    <property type="project" value="UniProtKB-UniRule"/>
</dbReference>
<keyword evidence="5 11" id="KW-0067">ATP-binding</keyword>
<dbReference type="InterPro" id="IPR003593">
    <property type="entry name" value="AAA+_ATPase"/>
</dbReference>
<dbReference type="Gene3D" id="1.10.1780.10">
    <property type="entry name" value="Clp, N-terminal domain"/>
    <property type="match status" value="1"/>
</dbReference>
<evidence type="ECO:0000256" key="5">
    <source>
        <dbReference type="ARBA" id="ARBA00022840"/>
    </source>
</evidence>
<keyword evidence="6 12" id="KW-0346">Stress response</keyword>
<dbReference type="Pfam" id="PF00004">
    <property type="entry name" value="AAA"/>
    <property type="match status" value="1"/>
</dbReference>
<dbReference type="InterPro" id="IPR017730">
    <property type="entry name" value="Chaperonin_ClpB"/>
</dbReference>
<dbReference type="Gene3D" id="3.40.50.300">
    <property type="entry name" value="P-loop containing nucleotide triphosphate hydrolases"/>
    <property type="match status" value="3"/>
</dbReference>
<proteinExistence type="inferred from homology"/>
<sequence>MSQNLTTKSQEALSSAVQMASAVGNAQVEPLHLLAALLEQPEGIAISLLAAVGAQRGEVGAGTRTALVALPASSGSSVTQPQTSRQLMNVLTASQKLAESRGDAYVSTEHLLIALAGSDSEAGRILRQNGATAEELEAALAKLRPEPVTTANPEGTFQALSKYGRDLTEVAREGKLDPVIGRDAEIRRVIQVLSRRTKNNPVLIGEPGVGKTAVVEGLAQRIVEGDVPESLRGKRLISLDLGAMVAGAKYRGEFEERLKAVLEEISNSDGEIITFIDEMHTVVGAGASEGSMDAGNMLKPMLARGELRLVGATTLDEYRENIEKDAALERRFQQVFVGEPSVEDTVAILRGIAPKYEAHHKVTISDGALVAAATLSDRYITGRQLPDKAIDLVDEAASRLRMELDSSPIEIDELQRAVARLKMEETYLRESDEDDRDPATQERLVKLQEDIANTEEQLQGLTLRWEAEKAGRNRVGDLRAQLDELRTAFELALREGRYEEAGRIQNGEIPAIERQIAEAELADAEEAEHAAEPMVADKVGPQQIAAVIESWTGIPTGRLLQGETEKLLEMEAWIGKRLIGQHPAVQAVSDAVRRSRAGVSDPNRPTGSFLFLGPTGVGKTELAKSLAEFLFDDPRAMIRIDMSEYSEKHSVARLVGAPPGYVGYEEGGQLTEAVRRRPYSVVLLDEVEKAHPEVFNILLQVLDDGRLTDGQGRTVDFRNTILILTSNLGSQYLIEPLLSPEEKREAVMGEVRRNFKPEFINRLDETVVFEPLTKHELGQIVDLQVAEMAARLESRRITLTVTDEARAWLEDHGYDPAYGARPLRRLVQREIGDPLAVLLLGGEVKDGGTVTVGTRDGELTVTAA</sequence>